<dbReference type="EMBL" id="AP024238">
    <property type="protein sequence ID" value="BCO27693.1"/>
    <property type="molecule type" value="Genomic_DNA"/>
</dbReference>
<name>A0ABN6D7M2_9BURK</name>
<dbReference type="Pfam" id="PF13511">
    <property type="entry name" value="DUF4124"/>
    <property type="match status" value="1"/>
</dbReference>
<evidence type="ECO:0000313" key="4">
    <source>
        <dbReference type="EMBL" id="BCO27693.1"/>
    </source>
</evidence>
<gene>
    <name evidence="4" type="ORF">MIZ03_2582</name>
</gene>
<protein>
    <recommendedName>
        <fullName evidence="3">DUF4124 domain-containing protein</fullName>
    </recommendedName>
</protein>
<dbReference type="RefSeq" id="WP_223903720.1">
    <property type="nucleotide sequence ID" value="NZ_AP024238.1"/>
</dbReference>
<sequence>MKIVLRLFFAFSGMLPLVTTAQWAWIDQTGHKVFSDRPPAADIPDKAIFKRPATATNSEPRQAAANTGMADSNAPPAVAVKPVAATSMATGIDKDLAERKKKDDLAQAALRTAEEERIKKGKAESCQRAQLAQKQLTSGMRIARMNSQGEREVMDDAARAVESKRIESIITSDCH</sequence>
<evidence type="ECO:0000313" key="5">
    <source>
        <dbReference type="Proteomes" id="UP000824366"/>
    </source>
</evidence>
<feature type="region of interest" description="Disordered" evidence="1">
    <location>
        <begin position="54"/>
        <end position="76"/>
    </location>
</feature>
<evidence type="ECO:0000256" key="1">
    <source>
        <dbReference type="SAM" id="MobiDB-lite"/>
    </source>
</evidence>
<proteinExistence type="predicted"/>
<dbReference type="Proteomes" id="UP000824366">
    <property type="component" value="Chromosome"/>
</dbReference>
<feature type="chain" id="PRO_5047396983" description="DUF4124 domain-containing protein" evidence="2">
    <location>
        <begin position="22"/>
        <end position="175"/>
    </location>
</feature>
<evidence type="ECO:0000256" key="2">
    <source>
        <dbReference type="SAM" id="SignalP"/>
    </source>
</evidence>
<keyword evidence="2" id="KW-0732">Signal</keyword>
<reference evidence="4 5" key="1">
    <citation type="journal article" date="2021" name="Microbiol. Spectr.">
        <title>A Single Bacterium Capable of Oxidation and Reduction of Iron at Circumneutral pH.</title>
        <authorList>
            <person name="Kato S."/>
            <person name="Ohkuma M."/>
        </authorList>
    </citation>
    <scope>NUCLEOTIDE SEQUENCE [LARGE SCALE GENOMIC DNA]</scope>
    <source>
        <strain evidence="4 5">MIZ03</strain>
    </source>
</reference>
<keyword evidence="5" id="KW-1185">Reference proteome</keyword>
<accession>A0ABN6D7M2</accession>
<feature type="domain" description="DUF4124" evidence="3">
    <location>
        <begin position="15"/>
        <end position="64"/>
    </location>
</feature>
<organism evidence="4 5">
    <name type="scientific">Rhodoferax lithotrophicus</name>
    <dbReference type="NCBI Taxonomy" id="2798804"/>
    <lineage>
        <taxon>Bacteria</taxon>
        <taxon>Pseudomonadati</taxon>
        <taxon>Pseudomonadota</taxon>
        <taxon>Betaproteobacteria</taxon>
        <taxon>Burkholderiales</taxon>
        <taxon>Comamonadaceae</taxon>
        <taxon>Rhodoferax</taxon>
    </lineage>
</organism>
<feature type="signal peptide" evidence="2">
    <location>
        <begin position="1"/>
        <end position="21"/>
    </location>
</feature>
<evidence type="ECO:0000259" key="3">
    <source>
        <dbReference type="Pfam" id="PF13511"/>
    </source>
</evidence>
<dbReference type="InterPro" id="IPR025392">
    <property type="entry name" value="DUF4124"/>
</dbReference>